<proteinExistence type="predicted"/>
<sequence>MSFEEAKKIIKAMIKQNNKVSRKDISIKLGVSEKTITRYINEIPSIKYVGWGKYGHWIISQNVPQDVSQNV</sequence>
<dbReference type="RefSeq" id="WP_006886539.1">
    <property type="nucleotide sequence ID" value="NZ_AFVJ01000021.1"/>
</dbReference>
<dbReference type="InterPro" id="IPR036390">
    <property type="entry name" value="WH_DNA-bd_sf"/>
</dbReference>
<evidence type="ECO:0000313" key="3">
    <source>
        <dbReference type="Proteomes" id="UP000005055"/>
    </source>
</evidence>
<organism evidence="2 3">
    <name type="scientific">Mycoplasmopsis anatis 1340</name>
    <dbReference type="NCBI Taxonomy" id="1034808"/>
    <lineage>
        <taxon>Bacteria</taxon>
        <taxon>Bacillati</taxon>
        <taxon>Mycoplasmatota</taxon>
        <taxon>Mycoplasmoidales</taxon>
        <taxon>Metamycoplasmataceae</taxon>
        <taxon>Mycoplasmopsis</taxon>
    </lineage>
</organism>
<dbReference type="InterPro" id="IPR036388">
    <property type="entry name" value="WH-like_DNA-bd_sf"/>
</dbReference>
<reference evidence="2 3" key="1">
    <citation type="journal article" date="2011" name="J. Bacteriol.">
        <title>Genome Sequence of Duck Pathogen Mycoplasma anatis Strain 1340.</title>
        <authorList>
            <person name="Guo Z."/>
            <person name="Chen P."/>
            <person name="Ren P."/>
            <person name="Kuang S."/>
            <person name="Zhou Z."/>
            <person name="Li Z."/>
            <person name="Liu M."/>
            <person name="Shi D."/>
            <person name="Xiao Y."/>
            <person name="Wang X."/>
            <person name="Zhou R."/>
            <person name="Jin H."/>
            <person name="Bi D."/>
        </authorList>
    </citation>
    <scope>NUCLEOTIDE SEQUENCE [LARGE SCALE GENOMIC DNA]</scope>
    <source>
        <strain evidence="2 3">1340</strain>
    </source>
</reference>
<dbReference type="Proteomes" id="UP000005055">
    <property type="component" value="Unassembled WGS sequence"/>
</dbReference>
<evidence type="ECO:0000259" key="1">
    <source>
        <dbReference type="Pfam" id="PF08279"/>
    </source>
</evidence>
<dbReference type="Pfam" id="PF08279">
    <property type="entry name" value="HTH_11"/>
    <property type="match status" value="1"/>
</dbReference>
<dbReference type="Gene3D" id="1.10.10.10">
    <property type="entry name" value="Winged helix-like DNA-binding domain superfamily/Winged helix DNA-binding domain"/>
    <property type="match status" value="1"/>
</dbReference>
<feature type="domain" description="Helix-turn-helix type 11" evidence="1">
    <location>
        <begin position="7"/>
        <end position="43"/>
    </location>
</feature>
<evidence type="ECO:0000313" key="2">
    <source>
        <dbReference type="EMBL" id="EGS29184.1"/>
    </source>
</evidence>
<keyword evidence="3" id="KW-1185">Reference proteome</keyword>
<dbReference type="SUPFAM" id="SSF46785">
    <property type="entry name" value="Winged helix' DNA-binding domain"/>
    <property type="match status" value="1"/>
</dbReference>
<dbReference type="InterPro" id="IPR013196">
    <property type="entry name" value="HTH_11"/>
</dbReference>
<gene>
    <name evidence="2" type="ORF">GIG_02378</name>
</gene>
<protein>
    <submittedName>
        <fullName evidence="2">DNA-binding protein</fullName>
    </submittedName>
</protein>
<dbReference type="EMBL" id="AFVJ01000021">
    <property type="protein sequence ID" value="EGS29184.1"/>
    <property type="molecule type" value="Genomic_DNA"/>
</dbReference>
<dbReference type="eggNOG" id="COG2512">
    <property type="taxonomic scope" value="Bacteria"/>
</dbReference>
<accession>F9QDG8</accession>
<feature type="non-terminal residue" evidence="2">
    <location>
        <position position="71"/>
    </location>
</feature>
<dbReference type="STRING" id="1034808.GIG_02378"/>
<dbReference type="AlphaFoldDB" id="F9QDG8"/>
<name>F9QDG8_9BACT</name>
<comment type="caution">
    <text evidence="2">The sequence shown here is derived from an EMBL/GenBank/DDBJ whole genome shotgun (WGS) entry which is preliminary data.</text>
</comment>
<keyword evidence="2" id="KW-0238">DNA-binding</keyword>
<dbReference type="GO" id="GO:0003677">
    <property type="term" value="F:DNA binding"/>
    <property type="evidence" value="ECO:0007669"/>
    <property type="project" value="UniProtKB-KW"/>
</dbReference>